<dbReference type="InterPro" id="IPR022233">
    <property type="entry name" value="TRAPPC10/Trs130_C"/>
</dbReference>
<dbReference type="GO" id="GO:0005829">
    <property type="term" value="C:cytosol"/>
    <property type="evidence" value="ECO:0007669"/>
    <property type="project" value="GOC"/>
</dbReference>
<dbReference type="EMBL" id="JACGWJ010000030">
    <property type="protein sequence ID" value="KAL0301143.1"/>
    <property type="molecule type" value="Genomic_DNA"/>
</dbReference>
<reference evidence="3" key="2">
    <citation type="journal article" date="2024" name="Plant">
        <title>Genomic evolution and insights into agronomic trait innovations of Sesamum species.</title>
        <authorList>
            <person name="Miao H."/>
            <person name="Wang L."/>
            <person name="Qu L."/>
            <person name="Liu H."/>
            <person name="Sun Y."/>
            <person name="Le M."/>
            <person name="Wang Q."/>
            <person name="Wei S."/>
            <person name="Zheng Y."/>
            <person name="Lin W."/>
            <person name="Duan Y."/>
            <person name="Cao H."/>
            <person name="Xiong S."/>
            <person name="Wang X."/>
            <person name="Wei L."/>
            <person name="Li C."/>
            <person name="Ma Q."/>
            <person name="Ju M."/>
            <person name="Zhao R."/>
            <person name="Li G."/>
            <person name="Mu C."/>
            <person name="Tian Q."/>
            <person name="Mei H."/>
            <person name="Zhang T."/>
            <person name="Gao T."/>
            <person name="Zhang H."/>
        </authorList>
    </citation>
    <scope>NUCLEOTIDE SEQUENCE</scope>
    <source>
        <strain evidence="3">G02</strain>
    </source>
</reference>
<dbReference type="AlphaFoldDB" id="A0AAW2K447"/>
<accession>A0AAW2K447</accession>
<evidence type="ECO:0000313" key="3">
    <source>
        <dbReference type="EMBL" id="KAL0301143.1"/>
    </source>
</evidence>
<dbReference type="InterPro" id="IPR021773">
    <property type="entry name" value="TPC11"/>
</dbReference>
<gene>
    <name evidence="3" type="ORF">Sradi_6391100</name>
</gene>
<dbReference type="GO" id="GO:1990071">
    <property type="term" value="C:TRAPPII protein complex"/>
    <property type="evidence" value="ECO:0007669"/>
    <property type="project" value="InterPro"/>
</dbReference>
<evidence type="ECO:0000259" key="1">
    <source>
        <dbReference type="Pfam" id="PF11817"/>
    </source>
</evidence>
<dbReference type="GO" id="GO:0006891">
    <property type="term" value="P:intra-Golgi vesicle-mediated transport"/>
    <property type="evidence" value="ECO:0007669"/>
    <property type="project" value="TreeGrafter"/>
</dbReference>
<feature type="domain" description="Trafficking protein particle complex subunit 11" evidence="1">
    <location>
        <begin position="108"/>
        <end position="192"/>
    </location>
</feature>
<dbReference type="InterPro" id="IPR045126">
    <property type="entry name" value="TRAPPC10/Trs130"/>
</dbReference>
<evidence type="ECO:0000259" key="2">
    <source>
        <dbReference type="Pfam" id="PF12584"/>
    </source>
</evidence>
<dbReference type="Pfam" id="PF11817">
    <property type="entry name" value="Foie-gras_1"/>
    <property type="match status" value="1"/>
</dbReference>
<dbReference type="PANTHER" id="PTHR13251:SF3">
    <property type="entry name" value="TRAFFICKING PROTEIN PARTICLE COMPLEX SUBUNIT 10"/>
    <property type="match status" value="1"/>
</dbReference>
<dbReference type="PANTHER" id="PTHR13251">
    <property type="entry name" value="EPILEPSY HOLOPROSENCEPHALY CANDIDATE 1/TMEM1"/>
    <property type="match status" value="1"/>
</dbReference>
<dbReference type="Pfam" id="PF12584">
    <property type="entry name" value="TRAPPC10"/>
    <property type="match status" value="1"/>
</dbReference>
<organism evidence="3">
    <name type="scientific">Sesamum radiatum</name>
    <name type="common">Black benniseed</name>
    <dbReference type="NCBI Taxonomy" id="300843"/>
    <lineage>
        <taxon>Eukaryota</taxon>
        <taxon>Viridiplantae</taxon>
        <taxon>Streptophyta</taxon>
        <taxon>Embryophyta</taxon>
        <taxon>Tracheophyta</taxon>
        <taxon>Spermatophyta</taxon>
        <taxon>Magnoliopsida</taxon>
        <taxon>eudicotyledons</taxon>
        <taxon>Gunneridae</taxon>
        <taxon>Pentapetalae</taxon>
        <taxon>asterids</taxon>
        <taxon>lamiids</taxon>
        <taxon>Lamiales</taxon>
        <taxon>Pedaliaceae</taxon>
        <taxon>Sesamum</taxon>
    </lineage>
</organism>
<sequence length="722" mass="78720">MLYLSFYGLHLGSVGFDKLDAEILCSYQMCFGDSSGLLSPLPKVNAISMTRNLSSPGGFEGSIDRPMRLAEIYVAAEHALRNTISDENLWKSLSSIQEFEQKYLDLSKGAANNYHRSWWKRHGVVLDGEIAAVYHKHETYDIAANLYEKVCALYAGEGWENLLAEVLPNLAECQKILNDQAGYLSSCVKLLSLDRGLFLTKERQAFQSEGPPVELCDGDPGTLSVTLWSGFPDDITLESLSLTLTATNNADEGAKAITSSEAIILRPGRNNITLSLPPQKPGSYVLGVLTGKIGQLRFRSHSFSKGGPADTDDFMSYEKPTRPILQVAKPRSLVDLAAAVSSALLMNESQWVGIIIRPIDYSLKGAVLYIDTGPGLRIEEMHGIEIEKQDVRSQNRANLDDLPGNPSHVSEVKQLTLEDGKIKLPDWTSNITSVLWIPLQAVSDGLPKGTPAGTAPQRQSVVDGLRTIALKLDFGVCHNQTFEKTIAVHFTDPFHVSMRVVDKCNDGTLLLQVILQSQVKASLVIQDALLDLQDGFAHAGKGDGRPASSFFPLIVSPQSRAGIMFSICLSETPAKGHLTFRSALALQRPVLDPCVAVGFLPLPSSGLRVGQLVTMKWRVERLKDPEENVASENLDEVLYEVNVNSENWMIAGRKRGYVSLPTKQGSRIVVSILCLPLVAGYVRPPQLGLPDINDANISCNPPGPHLVCVLPPALSSSYCIPA</sequence>
<protein>
    <submittedName>
        <fullName evidence="3">Trafficking protein particle complex II-specific subunit</fullName>
    </submittedName>
</protein>
<dbReference type="GO" id="GO:0034498">
    <property type="term" value="P:early endosome to Golgi transport"/>
    <property type="evidence" value="ECO:0007669"/>
    <property type="project" value="TreeGrafter"/>
</dbReference>
<feature type="domain" description="TRAPPC10/Trs130 C-terminal" evidence="2">
    <location>
        <begin position="607"/>
        <end position="687"/>
    </location>
</feature>
<proteinExistence type="predicted"/>
<comment type="caution">
    <text evidence="3">The sequence shown here is derived from an EMBL/GenBank/DDBJ whole genome shotgun (WGS) entry which is preliminary data.</text>
</comment>
<name>A0AAW2K447_SESRA</name>
<reference evidence="3" key="1">
    <citation type="submission" date="2020-06" db="EMBL/GenBank/DDBJ databases">
        <authorList>
            <person name="Li T."/>
            <person name="Hu X."/>
            <person name="Zhang T."/>
            <person name="Song X."/>
            <person name="Zhang H."/>
            <person name="Dai N."/>
            <person name="Sheng W."/>
            <person name="Hou X."/>
            <person name="Wei L."/>
        </authorList>
    </citation>
    <scope>NUCLEOTIDE SEQUENCE</scope>
    <source>
        <strain evidence="3">G02</strain>
        <tissue evidence="3">Leaf</tissue>
    </source>
</reference>